<dbReference type="AlphaFoldDB" id="A0A8J7W3D0"/>
<comment type="caution">
    <text evidence="2">The sequence shown here is derived from an EMBL/GenBank/DDBJ whole genome shotgun (WGS) entry which is preliminary data.</text>
</comment>
<keyword evidence="1" id="KW-0472">Membrane</keyword>
<reference evidence="2" key="1">
    <citation type="submission" date="2021-04" db="EMBL/GenBank/DDBJ databases">
        <title>Sinoanaerobacter chloroacetimidivorans sp. nov., an obligate anaerobic bacterium isolated from anaerobic sludge.</title>
        <authorList>
            <person name="Bao Y."/>
        </authorList>
    </citation>
    <scope>NUCLEOTIDE SEQUENCE</scope>
    <source>
        <strain evidence="2">BAD-6</strain>
    </source>
</reference>
<evidence type="ECO:0008006" key="4">
    <source>
        <dbReference type="Google" id="ProtNLM"/>
    </source>
</evidence>
<keyword evidence="1" id="KW-1133">Transmembrane helix</keyword>
<dbReference type="RefSeq" id="WP_227018299.1">
    <property type="nucleotide sequence ID" value="NZ_JAGSND010000005.1"/>
</dbReference>
<feature type="transmembrane region" description="Helical" evidence="1">
    <location>
        <begin position="39"/>
        <end position="59"/>
    </location>
</feature>
<dbReference type="EMBL" id="JAGSND010000005">
    <property type="protein sequence ID" value="MBR0598175.1"/>
    <property type="molecule type" value="Genomic_DNA"/>
</dbReference>
<accession>A0A8J7W3D0</accession>
<evidence type="ECO:0000256" key="1">
    <source>
        <dbReference type="SAM" id="Phobius"/>
    </source>
</evidence>
<evidence type="ECO:0000313" key="3">
    <source>
        <dbReference type="Proteomes" id="UP000675664"/>
    </source>
</evidence>
<keyword evidence="3" id="KW-1185">Reference proteome</keyword>
<feature type="transmembrane region" description="Helical" evidence="1">
    <location>
        <begin position="7"/>
        <end position="27"/>
    </location>
</feature>
<reference evidence="2" key="2">
    <citation type="submission" date="2021-04" db="EMBL/GenBank/DDBJ databases">
        <authorList>
            <person name="Liu J."/>
        </authorList>
    </citation>
    <scope>NUCLEOTIDE SEQUENCE</scope>
    <source>
        <strain evidence="2">BAD-6</strain>
    </source>
</reference>
<sequence length="81" mass="9764">MKKKYRLLWFLILIGFAAIEFPGIFYINRIEPRILGLPFIYGFTLIVWLYLCILMYVGYKLKWGFTEKQHKNILNNKTNSK</sequence>
<keyword evidence="1" id="KW-0812">Transmembrane</keyword>
<name>A0A8J7W3D0_9FIRM</name>
<protein>
    <recommendedName>
        <fullName evidence="4">DUF3311 domain-containing protein</fullName>
    </recommendedName>
</protein>
<proteinExistence type="predicted"/>
<organism evidence="2 3">
    <name type="scientific">Sinanaerobacter chloroacetimidivorans</name>
    <dbReference type="NCBI Taxonomy" id="2818044"/>
    <lineage>
        <taxon>Bacteria</taxon>
        <taxon>Bacillati</taxon>
        <taxon>Bacillota</taxon>
        <taxon>Clostridia</taxon>
        <taxon>Peptostreptococcales</taxon>
        <taxon>Anaerovoracaceae</taxon>
        <taxon>Sinanaerobacter</taxon>
    </lineage>
</organism>
<evidence type="ECO:0000313" key="2">
    <source>
        <dbReference type="EMBL" id="MBR0598175.1"/>
    </source>
</evidence>
<dbReference type="Proteomes" id="UP000675664">
    <property type="component" value="Unassembled WGS sequence"/>
</dbReference>
<gene>
    <name evidence="2" type="ORF">KCX82_09845</name>
</gene>